<comment type="subcellular location">
    <subcellularLocation>
        <location evidence="1">Cell envelope</location>
    </subcellularLocation>
</comment>
<proteinExistence type="predicted"/>
<name>A0AA95KNG5_9GAMM</name>
<evidence type="ECO:0000256" key="2">
    <source>
        <dbReference type="ARBA" id="ARBA00022729"/>
    </source>
</evidence>
<dbReference type="KEGG" id="tput:QJT81_16595"/>
<feature type="domain" description="Imelysin-like" evidence="3">
    <location>
        <begin position="13"/>
        <end position="87"/>
    </location>
</feature>
<accession>A0AA95KNG5</accession>
<evidence type="ECO:0000256" key="1">
    <source>
        <dbReference type="ARBA" id="ARBA00004196"/>
    </source>
</evidence>
<organism evidence="4">
    <name type="scientific">Candidatus Thiothrix putei</name>
    <dbReference type="NCBI Taxonomy" id="3080811"/>
    <lineage>
        <taxon>Bacteria</taxon>
        <taxon>Pseudomonadati</taxon>
        <taxon>Pseudomonadota</taxon>
        <taxon>Gammaproteobacteria</taxon>
        <taxon>Thiotrichales</taxon>
        <taxon>Thiotrichaceae</taxon>
        <taxon>Thiothrix</taxon>
    </lineage>
</organism>
<dbReference type="EMBL" id="CP124756">
    <property type="protein sequence ID" value="WGZ93408.1"/>
    <property type="molecule type" value="Genomic_DNA"/>
</dbReference>
<evidence type="ECO:0000259" key="3">
    <source>
        <dbReference type="Pfam" id="PF09375"/>
    </source>
</evidence>
<dbReference type="AlphaFoldDB" id="A0AA95KNG5"/>
<dbReference type="InterPro" id="IPR038352">
    <property type="entry name" value="Imelysin_sf"/>
</dbReference>
<dbReference type="Gene3D" id="1.20.1420.20">
    <property type="entry name" value="M75 peptidase, HXXE motif"/>
    <property type="match status" value="1"/>
</dbReference>
<reference evidence="4" key="2">
    <citation type="submission" date="2023-04" db="EMBL/GenBank/DDBJ databases">
        <authorList>
            <person name="Beletskiy A.V."/>
            <person name="Mardanov A.V."/>
            <person name="Ravin N.V."/>
        </authorList>
    </citation>
    <scope>NUCLEOTIDE SEQUENCE</scope>
    <source>
        <strain evidence="4">GKL-02</strain>
    </source>
</reference>
<keyword evidence="2" id="KW-0732">Signal</keyword>
<gene>
    <name evidence="4" type="ORF">QJT81_16595</name>
</gene>
<dbReference type="Proteomes" id="UP001301326">
    <property type="component" value="Chromosome"/>
</dbReference>
<sequence>MHVLQPNFQAIALSLSLGELAGERMNVALLAHSQEDEHSCFSDNTHNDIAENARSIQNIFNGTYTRTDGSKLEGASLAQLVAAKDAKAS</sequence>
<dbReference type="InterPro" id="IPR018976">
    <property type="entry name" value="Imelysin-like"/>
</dbReference>
<reference evidence="4" key="1">
    <citation type="journal article" date="2023" name="Int. J. Mol. Sci.">
        <title>Metagenomics Revealed a New Genus 'Candidatus Thiocaldithrix dubininis' gen. nov., sp. nov. and a New Species 'Candidatus Thiothrix putei' sp. nov. in the Family Thiotrichaceae, Some Members of Which Have Traits of Both Na+- and H+-Motive Energetics.</title>
        <authorList>
            <person name="Ravin N.V."/>
            <person name="Muntyan M.S."/>
            <person name="Smolyakov D.D."/>
            <person name="Rudenko T.S."/>
            <person name="Beletsky A.V."/>
            <person name="Mardanov A.V."/>
            <person name="Grabovich M.Y."/>
        </authorList>
    </citation>
    <scope>NUCLEOTIDE SEQUENCE</scope>
    <source>
        <strain evidence="4">GKL-02</strain>
    </source>
</reference>
<dbReference type="GO" id="GO:0030313">
    <property type="term" value="C:cell envelope"/>
    <property type="evidence" value="ECO:0007669"/>
    <property type="project" value="UniProtKB-SubCell"/>
</dbReference>
<evidence type="ECO:0000313" key="4">
    <source>
        <dbReference type="EMBL" id="WGZ93408.1"/>
    </source>
</evidence>
<protein>
    <submittedName>
        <fullName evidence="4">Imelysin family protein</fullName>
    </submittedName>
</protein>
<dbReference type="Pfam" id="PF09375">
    <property type="entry name" value="Peptidase_M75"/>
    <property type="match status" value="1"/>
</dbReference>